<keyword evidence="2" id="KW-1185">Reference proteome</keyword>
<gene>
    <name evidence="1" type="ORF">HPB47_009616</name>
</gene>
<accession>A0AC60P1K5</accession>
<dbReference type="EMBL" id="JABSTQ010011280">
    <property type="protein sequence ID" value="KAG0413225.1"/>
    <property type="molecule type" value="Genomic_DNA"/>
</dbReference>
<proteinExistence type="predicted"/>
<comment type="caution">
    <text evidence="1">The sequence shown here is derived from an EMBL/GenBank/DDBJ whole genome shotgun (WGS) entry which is preliminary data.</text>
</comment>
<name>A0AC60P1K5_IXOPE</name>
<organism evidence="1 2">
    <name type="scientific">Ixodes persulcatus</name>
    <name type="common">Taiga tick</name>
    <dbReference type="NCBI Taxonomy" id="34615"/>
    <lineage>
        <taxon>Eukaryota</taxon>
        <taxon>Metazoa</taxon>
        <taxon>Ecdysozoa</taxon>
        <taxon>Arthropoda</taxon>
        <taxon>Chelicerata</taxon>
        <taxon>Arachnida</taxon>
        <taxon>Acari</taxon>
        <taxon>Parasitiformes</taxon>
        <taxon>Ixodida</taxon>
        <taxon>Ixodoidea</taxon>
        <taxon>Ixodidae</taxon>
        <taxon>Ixodinae</taxon>
        <taxon>Ixodes</taxon>
    </lineage>
</organism>
<sequence>FVPFAGKFSQILRVLAAHGNVKGELLSKILVEATILAEQAKLFVDFVSTYYVREAFNHDKDNITLKAMPGLTASHLDPNGFEKMRVSLAFQLFGDRVLRGLHHYKDIIESSYGKGALDGTELFFRQVAEERGDATAKEKVHLPILACHFKEDTRTLFHILGVTTSSKQRTESYAFAVEAYILRVVASVCTGLRKD</sequence>
<protein>
    <submittedName>
        <fullName evidence="1">Uncharacterized protein</fullName>
    </submittedName>
</protein>
<feature type="non-terminal residue" evidence="1">
    <location>
        <position position="1"/>
    </location>
</feature>
<evidence type="ECO:0000313" key="1">
    <source>
        <dbReference type="EMBL" id="KAG0413225.1"/>
    </source>
</evidence>
<dbReference type="Proteomes" id="UP000805193">
    <property type="component" value="Unassembled WGS sequence"/>
</dbReference>
<reference evidence="1 2" key="1">
    <citation type="journal article" date="2020" name="Cell">
        <title>Large-Scale Comparative Analyses of Tick Genomes Elucidate Their Genetic Diversity and Vector Capacities.</title>
        <authorList>
            <consortium name="Tick Genome and Microbiome Consortium (TIGMIC)"/>
            <person name="Jia N."/>
            <person name="Wang J."/>
            <person name="Shi W."/>
            <person name="Du L."/>
            <person name="Sun Y."/>
            <person name="Zhan W."/>
            <person name="Jiang J.F."/>
            <person name="Wang Q."/>
            <person name="Zhang B."/>
            <person name="Ji P."/>
            <person name="Bell-Sakyi L."/>
            <person name="Cui X.M."/>
            <person name="Yuan T.T."/>
            <person name="Jiang B.G."/>
            <person name="Yang W.F."/>
            <person name="Lam T.T."/>
            <person name="Chang Q.C."/>
            <person name="Ding S.J."/>
            <person name="Wang X.J."/>
            <person name="Zhu J.G."/>
            <person name="Ruan X.D."/>
            <person name="Zhao L."/>
            <person name="Wei J.T."/>
            <person name="Ye R.Z."/>
            <person name="Que T.C."/>
            <person name="Du C.H."/>
            <person name="Zhou Y.H."/>
            <person name="Cheng J.X."/>
            <person name="Dai P.F."/>
            <person name="Guo W.B."/>
            <person name="Han X.H."/>
            <person name="Huang E.J."/>
            <person name="Li L.F."/>
            <person name="Wei W."/>
            <person name="Gao Y.C."/>
            <person name="Liu J.Z."/>
            <person name="Shao H.Z."/>
            <person name="Wang X."/>
            <person name="Wang C.C."/>
            <person name="Yang T.C."/>
            <person name="Huo Q.B."/>
            <person name="Li W."/>
            <person name="Chen H.Y."/>
            <person name="Chen S.E."/>
            <person name="Zhou L.G."/>
            <person name="Ni X.B."/>
            <person name="Tian J.H."/>
            <person name="Sheng Y."/>
            <person name="Liu T."/>
            <person name="Pan Y.S."/>
            <person name="Xia L.Y."/>
            <person name="Li J."/>
            <person name="Zhao F."/>
            <person name="Cao W.C."/>
        </authorList>
    </citation>
    <scope>NUCLEOTIDE SEQUENCE [LARGE SCALE GENOMIC DNA]</scope>
    <source>
        <strain evidence="1">Iper-2018</strain>
    </source>
</reference>
<evidence type="ECO:0000313" key="2">
    <source>
        <dbReference type="Proteomes" id="UP000805193"/>
    </source>
</evidence>